<evidence type="ECO:0000256" key="1">
    <source>
        <dbReference type="SAM" id="MobiDB-lite"/>
    </source>
</evidence>
<organism evidence="2">
    <name type="scientific">uncultured Solirubrobacteraceae bacterium</name>
    <dbReference type="NCBI Taxonomy" id="1162706"/>
    <lineage>
        <taxon>Bacteria</taxon>
        <taxon>Bacillati</taxon>
        <taxon>Actinomycetota</taxon>
        <taxon>Thermoleophilia</taxon>
        <taxon>Solirubrobacterales</taxon>
        <taxon>Solirubrobacteraceae</taxon>
        <taxon>environmental samples</taxon>
    </lineage>
</organism>
<proteinExistence type="predicted"/>
<sequence>AVPALRARRRCGGLLPLGPVPALLAPARAGRGRRDPRSPDRVVARLPGRRARRGGRRILVRPAPGPPASRAARPRRRAHHRQLGHVHPRGQLGPRRGDVAGLLHQPARVGRPRRRRPGRAAAACAGLGGRDRHARRRRPHRGLRAAAVDRTDPGLLLRALRPRQEARGHRRHAEPGRRDRAADPARARLSGVPRRLGQRDLHHGGARPRRAHRGGRHRHRRPAHALRGRGQPAAAHDARGPAVHRADHALLHRRGDQRRAHAGHPPGRLRPGVGRPRGLHRGPRAHLPRPPPAPPAGRAGARAGL</sequence>
<evidence type="ECO:0000313" key="2">
    <source>
        <dbReference type="EMBL" id="CAA9510306.1"/>
    </source>
</evidence>
<feature type="compositionally biased region" description="Low complexity" evidence="1">
    <location>
        <begin position="263"/>
        <end position="276"/>
    </location>
</feature>
<dbReference type="EMBL" id="CADCVO010000442">
    <property type="protein sequence ID" value="CAA9510306.1"/>
    <property type="molecule type" value="Genomic_DNA"/>
</dbReference>
<feature type="region of interest" description="Disordered" evidence="1">
    <location>
        <begin position="60"/>
        <end position="97"/>
    </location>
</feature>
<feature type="compositionally biased region" description="Low complexity" evidence="1">
    <location>
        <begin position="296"/>
        <end position="305"/>
    </location>
</feature>
<protein>
    <submittedName>
        <fullName evidence="2">Uncharacterized inner membrane protein RarD</fullName>
    </submittedName>
</protein>
<feature type="non-terminal residue" evidence="2">
    <location>
        <position position="305"/>
    </location>
</feature>
<feature type="region of interest" description="Disordered" evidence="1">
    <location>
        <begin position="109"/>
        <end position="305"/>
    </location>
</feature>
<feature type="non-terminal residue" evidence="2">
    <location>
        <position position="1"/>
    </location>
</feature>
<feature type="compositionally biased region" description="Basic residues" evidence="1">
    <location>
        <begin position="204"/>
        <end position="227"/>
    </location>
</feature>
<feature type="compositionally biased region" description="Basic residues" evidence="1">
    <location>
        <begin position="72"/>
        <end position="88"/>
    </location>
</feature>
<name>A0A6J4T0X8_9ACTN</name>
<accession>A0A6J4T0X8</accession>
<dbReference type="AlphaFoldDB" id="A0A6J4T0X8"/>
<reference evidence="2" key="1">
    <citation type="submission" date="2020-02" db="EMBL/GenBank/DDBJ databases">
        <authorList>
            <person name="Meier V. D."/>
        </authorList>
    </citation>
    <scope>NUCLEOTIDE SEQUENCE</scope>
    <source>
        <strain evidence="2">AVDCRST_MAG13</strain>
    </source>
</reference>
<feature type="compositionally biased region" description="Basic and acidic residues" evidence="1">
    <location>
        <begin position="162"/>
        <end position="186"/>
    </location>
</feature>
<gene>
    <name evidence="2" type="ORF">AVDCRST_MAG13-2768</name>
</gene>
<feature type="compositionally biased region" description="Basic residues" evidence="1">
    <location>
        <begin position="132"/>
        <end position="143"/>
    </location>
</feature>
<feature type="compositionally biased region" description="Basic residues" evidence="1">
    <location>
        <begin position="277"/>
        <end position="287"/>
    </location>
</feature>
<feature type="compositionally biased region" description="Basic and acidic residues" evidence="1">
    <location>
        <begin position="236"/>
        <end position="259"/>
    </location>
</feature>